<evidence type="ECO:0000256" key="2">
    <source>
        <dbReference type="ARBA" id="ARBA00022448"/>
    </source>
</evidence>
<dbReference type="PANTHER" id="PTHR36203">
    <property type="entry name" value="ASCORBATE-SPECIFIC PTS SYSTEM EIIA COMPONENT"/>
    <property type="match status" value="1"/>
</dbReference>
<evidence type="ECO:0000256" key="5">
    <source>
        <dbReference type="ARBA" id="ARBA00022683"/>
    </source>
</evidence>
<protein>
    <submittedName>
        <fullName evidence="8">PTS sugar transporter subunit IIA</fullName>
    </submittedName>
</protein>
<name>A0A0J1LCA5_NIACI</name>
<organism evidence="8 9">
    <name type="scientific">Niallia circulans</name>
    <name type="common">Bacillus circulans</name>
    <dbReference type="NCBI Taxonomy" id="1397"/>
    <lineage>
        <taxon>Bacteria</taxon>
        <taxon>Bacillati</taxon>
        <taxon>Bacillota</taxon>
        <taxon>Bacilli</taxon>
        <taxon>Bacillales</taxon>
        <taxon>Bacillaceae</taxon>
        <taxon>Niallia</taxon>
    </lineage>
</organism>
<dbReference type="EMBL" id="LDPH01000008">
    <property type="protein sequence ID" value="KLV26555.1"/>
    <property type="molecule type" value="Genomic_DNA"/>
</dbReference>
<gene>
    <name evidence="8" type="ORF">ABW02_10665</name>
</gene>
<dbReference type="InterPro" id="IPR002178">
    <property type="entry name" value="PTS_EIIA_type-2_dom"/>
</dbReference>
<dbReference type="Pfam" id="PF00359">
    <property type="entry name" value="PTS_EIIA_2"/>
    <property type="match status" value="1"/>
</dbReference>
<evidence type="ECO:0000256" key="1">
    <source>
        <dbReference type="ARBA" id="ARBA00004496"/>
    </source>
</evidence>
<dbReference type="OrthoDB" id="369398at2"/>
<reference evidence="8 9" key="1">
    <citation type="submission" date="2015-05" db="EMBL/GenBank/DDBJ databases">
        <title>Whole genome sequence and identification of bacterial endophytes from Costus igneus.</title>
        <authorList>
            <person name="Lee Y.P."/>
            <person name="Gan H.M."/>
            <person name="Eng W."/>
            <person name="Wheatley M.S."/>
            <person name="Caraballo A."/>
            <person name="Polter S."/>
            <person name="Savka M.A."/>
            <person name="Hudson A.O."/>
        </authorList>
    </citation>
    <scope>NUCLEOTIDE SEQUENCE [LARGE SCALE GENOMIC DNA]</scope>
    <source>
        <strain evidence="8 9">RIT379</strain>
    </source>
</reference>
<feature type="domain" description="PTS EIIA type-2" evidence="7">
    <location>
        <begin position="2"/>
        <end position="145"/>
    </location>
</feature>
<proteinExistence type="predicted"/>
<dbReference type="CDD" id="cd00211">
    <property type="entry name" value="PTS_IIA_fru"/>
    <property type="match status" value="1"/>
</dbReference>
<dbReference type="SUPFAM" id="SSF55804">
    <property type="entry name" value="Phoshotransferase/anion transport protein"/>
    <property type="match status" value="1"/>
</dbReference>
<dbReference type="PATRIC" id="fig|1397.4.peg.5446"/>
<dbReference type="GO" id="GO:0016301">
    <property type="term" value="F:kinase activity"/>
    <property type="evidence" value="ECO:0007669"/>
    <property type="project" value="UniProtKB-KW"/>
</dbReference>
<evidence type="ECO:0000256" key="6">
    <source>
        <dbReference type="ARBA" id="ARBA00022777"/>
    </source>
</evidence>
<evidence type="ECO:0000313" key="9">
    <source>
        <dbReference type="Proteomes" id="UP000036045"/>
    </source>
</evidence>
<keyword evidence="4" id="KW-0808">Transferase</keyword>
<dbReference type="GO" id="GO:0009401">
    <property type="term" value="P:phosphoenolpyruvate-dependent sugar phosphotransferase system"/>
    <property type="evidence" value="ECO:0007669"/>
    <property type="project" value="UniProtKB-KW"/>
</dbReference>
<dbReference type="Gene3D" id="3.40.930.10">
    <property type="entry name" value="Mannitol-specific EII, Chain A"/>
    <property type="match status" value="1"/>
</dbReference>
<evidence type="ECO:0000259" key="7">
    <source>
        <dbReference type="PROSITE" id="PS51094"/>
    </source>
</evidence>
<dbReference type="GO" id="GO:0005737">
    <property type="term" value="C:cytoplasm"/>
    <property type="evidence" value="ECO:0007669"/>
    <property type="project" value="UniProtKB-SubCell"/>
</dbReference>
<accession>A0A0J1LCA5</accession>
<keyword evidence="6" id="KW-0418">Kinase</keyword>
<keyword evidence="8" id="KW-0762">Sugar transport</keyword>
<dbReference type="PANTHER" id="PTHR36203:SF5">
    <property type="entry name" value="PTS SYSTEM, EIIA COMPONENT"/>
    <property type="match status" value="1"/>
</dbReference>
<dbReference type="AlphaFoldDB" id="A0A0J1LCA5"/>
<dbReference type="Proteomes" id="UP000036045">
    <property type="component" value="Unassembled WGS sequence"/>
</dbReference>
<comment type="caution">
    <text evidence="8">The sequence shown here is derived from an EMBL/GenBank/DDBJ whole genome shotgun (WGS) entry which is preliminary data.</text>
</comment>
<keyword evidence="5" id="KW-0598">Phosphotransferase system</keyword>
<keyword evidence="9" id="KW-1185">Reference proteome</keyword>
<evidence type="ECO:0000256" key="3">
    <source>
        <dbReference type="ARBA" id="ARBA00022490"/>
    </source>
</evidence>
<dbReference type="RefSeq" id="WP_047942016.1">
    <property type="nucleotide sequence ID" value="NZ_CP053989.1"/>
</dbReference>
<dbReference type="PROSITE" id="PS51094">
    <property type="entry name" value="PTS_EIIA_TYPE_2"/>
    <property type="match status" value="1"/>
</dbReference>
<comment type="subcellular location">
    <subcellularLocation>
        <location evidence="1">Cytoplasm</location>
    </subcellularLocation>
</comment>
<dbReference type="GeneID" id="56351598"/>
<evidence type="ECO:0000256" key="4">
    <source>
        <dbReference type="ARBA" id="ARBA00022679"/>
    </source>
</evidence>
<dbReference type="InterPro" id="IPR051351">
    <property type="entry name" value="Ascorbate-PTS_EIIA_comp"/>
</dbReference>
<evidence type="ECO:0000313" key="8">
    <source>
        <dbReference type="EMBL" id="KLV26555.1"/>
    </source>
</evidence>
<sequence>MKFLEESLIALDVEAASPEEAIISTGKLLMNSKLVEETYVHAMVRSFQTNGPYFVLAPNIALPHARPEDGVKEACVSFVRLKTPVKFGHSSNDPVRLVFALGASSSTEHVTVLQKLTALLSNQENVEKLLNAQSYEEIKPLIGGQI</sequence>
<keyword evidence="2" id="KW-0813">Transport</keyword>
<keyword evidence="3" id="KW-0963">Cytoplasm</keyword>
<dbReference type="InterPro" id="IPR016152">
    <property type="entry name" value="PTrfase/Anion_transptr"/>
</dbReference>